<dbReference type="Gene3D" id="3.40.50.1000">
    <property type="entry name" value="HAD superfamily/HAD-like"/>
    <property type="match status" value="1"/>
</dbReference>
<dbReference type="InterPro" id="IPR044492">
    <property type="entry name" value="P_typ_ATPase_HD_dom"/>
</dbReference>
<evidence type="ECO:0000256" key="2">
    <source>
        <dbReference type="ARBA" id="ARBA00004127"/>
    </source>
</evidence>
<keyword evidence="10 18" id="KW-1278">Translocase</keyword>
<feature type="transmembrane region" description="Helical" evidence="18">
    <location>
        <begin position="948"/>
        <end position="970"/>
    </location>
</feature>
<feature type="binding site" evidence="16">
    <location>
        <position position="813"/>
    </location>
    <ligand>
        <name>ATP</name>
        <dbReference type="ChEBI" id="CHEBI:30616"/>
    </ligand>
</feature>
<dbReference type="PRINTS" id="PR00119">
    <property type="entry name" value="CATATPASE"/>
</dbReference>
<feature type="binding site" evidence="17">
    <location>
        <position position="813"/>
    </location>
    <ligand>
        <name>Mg(2+)</name>
        <dbReference type="ChEBI" id="CHEBI:18420"/>
    </ligand>
</feature>
<comment type="similarity">
    <text evidence="3 18">Belongs to the cation transport ATPase (P-type) (TC 3.A.3) family. Type IV subfamily.</text>
</comment>
<feature type="binding site" evidence="17">
    <location>
        <position position="809"/>
    </location>
    <ligand>
        <name>Mg(2+)</name>
        <dbReference type="ChEBI" id="CHEBI:18420"/>
    </ligand>
</feature>
<evidence type="ECO:0000256" key="8">
    <source>
        <dbReference type="ARBA" id="ARBA00022840"/>
    </source>
</evidence>
<dbReference type="InterPro" id="IPR008250">
    <property type="entry name" value="ATPase_P-typ_transduc_dom_A_sf"/>
</dbReference>
<dbReference type="SUPFAM" id="SSF81653">
    <property type="entry name" value="Calcium ATPase, transduction domain A"/>
    <property type="match status" value="1"/>
</dbReference>
<keyword evidence="8 16" id="KW-0067">ATP-binding</keyword>
<dbReference type="Proteomes" id="UP001187531">
    <property type="component" value="Unassembled WGS sequence"/>
</dbReference>
<evidence type="ECO:0000256" key="4">
    <source>
        <dbReference type="ARBA" id="ARBA00022448"/>
    </source>
</evidence>
<dbReference type="InterPro" id="IPR023214">
    <property type="entry name" value="HAD_sf"/>
</dbReference>
<keyword evidence="11 18" id="KW-1133">Transmembrane helix</keyword>
<dbReference type="SUPFAM" id="SSF81665">
    <property type="entry name" value="Calcium ATPase, transmembrane domain M"/>
    <property type="match status" value="1"/>
</dbReference>
<dbReference type="SUPFAM" id="SSF56784">
    <property type="entry name" value="HAD-like"/>
    <property type="match status" value="1"/>
</dbReference>
<dbReference type="InterPro" id="IPR023299">
    <property type="entry name" value="ATPase_P-typ_cyto_dom_N"/>
</dbReference>
<accession>A0AA88I9B9</accession>
<keyword evidence="22" id="KW-1185">Reference proteome</keyword>
<keyword evidence="5 18" id="KW-0812">Transmembrane</keyword>
<feature type="transmembrane region" description="Helical" evidence="18">
    <location>
        <begin position="1003"/>
        <end position="1022"/>
    </location>
</feature>
<dbReference type="NCBIfam" id="TIGR01494">
    <property type="entry name" value="ATPase_P-type"/>
    <property type="match status" value="3"/>
</dbReference>
<dbReference type="InterPro" id="IPR036412">
    <property type="entry name" value="HAD-like_sf"/>
</dbReference>
<proteinExistence type="inferred from homology"/>
<dbReference type="InterPro" id="IPR001757">
    <property type="entry name" value="P_typ_ATPase"/>
</dbReference>
<evidence type="ECO:0000256" key="16">
    <source>
        <dbReference type="PIRSR" id="PIRSR606539-2"/>
    </source>
</evidence>
<dbReference type="SUPFAM" id="SSF81660">
    <property type="entry name" value="Metal cation-transporting ATPase, ATP-binding domain N"/>
    <property type="match status" value="1"/>
</dbReference>
<evidence type="ECO:0000256" key="13">
    <source>
        <dbReference type="ARBA" id="ARBA00023136"/>
    </source>
</evidence>
<dbReference type="FunFam" id="3.40.1110.10:FF:000097">
    <property type="entry name" value="Phospholipid-transporting ATPase"/>
    <property type="match status" value="1"/>
</dbReference>
<dbReference type="Gene3D" id="2.70.150.10">
    <property type="entry name" value="Calcium-transporting ATPase, cytoplasmic transduction domain A"/>
    <property type="match status" value="1"/>
</dbReference>
<sequence>MPEEIPLQNSSLSGDEEEYLLQYTTDHSTEMDRVRRNRQNIFGRFFRQLWRYFTCQWETKYRDRSVAVGAETKESFPRNRIKNQKYNIITFVPLVLFLQFKFFLNLYFLLMACSQFIPGIRIGYPYTYWGPLSFVLLVTMIREAIDDYRRWKRDSEINSMKYVKLTKLGRVTVKSMKIKVGDLIVVEKDQRLPADMVLIRTSEKTGSCFIRTDQLDGETDWKLRLAVTSTQALNSDEELFDIAAQVYAEKPQRDIHSFIGTYSQTSPTVSRESLAIDNTLWCNTVLASGTAIGLVIYTGKETRSAMNNSEPRSKVGLLDLEVNQLTKVLFGAVISLASLMLCLKGFDGPWYKYMFRFVLLFSYLIPISLRVNLDMGKAYYTWCIQRDKRIPDTVVRSTTIAEELGRISYLLSDKTGTLTQNVMHFRKLHLGTVSYSNETFDEVASLLAQYHSQTPVSGHSQALASKMRRNVITRVEDAVKAIALCHNVTPVYEDTEDDVIIDLVSETEVNQHERQNVTYQASSPDEVALVSWTESVGMRLISRDLTSIELCNPGGRRERYTILQVFPFTSETKRMGIILRDEATGDIALYMKGADTVMSKLVEFNDWLEEECGNMAREGLRTLVVAKRNLTPEEYTDFEARYTAAKMAVVDRAAKQSNVIATLEHNLELLCLTGVEDKLQDNVRSTLELLKNAGIKIWMLTGDKLETATCIAKSSRLISRTQNIHVFADVNNRAEAHEELNNFRRKQDCALVIKGESLEVCLSNYEFEFLELASASPCVVCCRCSPTQKALIVELIKKYTGKRTAAIGDGGNDVSMIQAADAGIGIVGKEGRQAALASDFALTQFSHIGRLLLVHGRRSYKRSAALSQFVIHRGLIISTMQAIFSAIFYFASIALYQGFLMVGFSTVYTMLPVFSLVLDRDVTSSVAMTYPEIYRDLSKGRSLSFKTFFIWVLISIYQGGIIMYGALILFEDELIHIVAISFTALIITELIMVSLTAKTFHPLMLGAELISFLLYVATLYIFKEYFDINFIQSSAFLWKVTVITLLSCVPLYVLKFLHSKFAPPSYTKLA</sequence>
<feature type="binding site" evidence="16">
    <location>
        <position position="703"/>
    </location>
    <ligand>
        <name>ATP</name>
        <dbReference type="ChEBI" id="CHEBI:30616"/>
    </ligand>
</feature>
<dbReference type="GO" id="GO:0005886">
    <property type="term" value="C:plasma membrane"/>
    <property type="evidence" value="ECO:0007669"/>
    <property type="project" value="TreeGrafter"/>
</dbReference>
<dbReference type="InterPro" id="IPR032630">
    <property type="entry name" value="P_typ_ATPase_c"/>
</dbReference>
<feature type="binding site" evidence="16">
    <location>
        <position position="415"/>
    </location>
    <ligand>
        <name>ATP</name>
        <dbReference type="ChEBI" id="CHEBI:30616"/>
    </ligand>
</feature>
<dbReference type="InterPro" id="IPR018303">
    <property type="entry name" value="ATPase_P-typ_P_site"/>
</dbReference>
<dbReference type="AlphaFoldDB" id="A0AA88I9B9"/>
<comment type="caution">
    <text evidence="21">The sequence shown here is derived from an EMBL/GenBank/DDBJ whole genome shotgun (WGS) entry which is preliminary data.</text>
</comment>
<dbReference type="InterPro" id="IPR006539">
    <property type="entry name" value="P-type_ATPase_IV"/>
</dbReference>
<keyword evidence="7 16" id="KW-0547">Nucleotide-binding</keyword>
<evidence type="ECO:0000313" key="22">
    <source>
        <dbReference type="Proteomes" id="UP001187531"/>
    </source>
</evidence>
<feature type="transmembrane region" description="Helical" evidence="18">
    <location>
        <begin position="870"/>
        <end position="891"/>
    </location>
</feature>
<feature type="binding site" evidence="16">
    <location>
        <position position="812"/>
    </location>
    <ligand>
        <name>ATP</name>
        <dbReference type="ChEBI" id="CHEBI:30616"/>
    </ligand>
</feature>
<evidence type="ECO:0000256" key="10">
    <source>
        <dbReference type="ARBA" id="ARBA00022967"/>
    </source>
</evidence>
<dbReference type="SFLD" id="SFLDG00002">
    <property type="entry name" value="C1.7:_P-type_atpase_like"/>
    <property type="match status" value="1"/>
</dbReference>
<dbReference type="PANTHER" id="PTHR24092">
    <property type="entry name" value="PROBABLE PHOSPHOLIPID-TRANSPORTING ATPASE"/>
    <property type="match status" value="1"/>
</dbReference>
<dbReference type="GO" id="GO:0006890">
    <property type="term" value="P:retrograde vesicle-mediated transport, Golgi to endoplasmic reticulum"/>
    <property type="evidence" value="ECO:0007669"/>
    <property type="project" value="TreeGrafter"/>
</dbReference>
<dbReference type="GO" id="GO:0140326">
    <property type="term" value="F:ATPase-coupled intramembrane lipid transporter activity"/>
    <property type="evidence" value="ECO:0007669"/>
    <property type="project" value="UniProtKB-EC"/>
</dbReference>
<evidence type="ECO:0000313" key="21">
    <source>
        <dbReference type="EMBL" id="KAK2723783.1"/>
    </source>
</evidence>
<dbReference type="SFLD" id="SFLDF00027">
    <property type="entry name" value="p-type_atpase"/>
    <property type="match status" value="1"/>
</dbReference>
<keyword evidence="13 18" id="KW-0472">Membrane</keyword>
<evidence type="ECO:0000256" key="15">
    <source>
        <dbReference type="PIRSR" id="PIRSR606539-1"/>
    </source>
</evidence>
<dbReference type="InterPro" id="IPR023298">
    <property type="entry name" value="ATPase_P-typ_TM_dom_sf"/>
</dbReference>
<feature type="active site" description="4-aspartylphosphate intermediate" evidence="15">
    <location>
        <position position="413"/>
    </location>
</feature>
<feature type="binding site" evidence="16">
    <location>
        <position position="789"/>
    </location>
    <ligand>
        <name>ATP</name>
        <dbReference type="ChEBI" id="CHEBI:30616"/>
    </ligand>
</feature>
<protein>
    <recommendedName>
        <fullName evidence="18">Phospholipid-transporting ATPase</fullName>
        <ecNumber evidence="18">7.6.2.1</ecNumber>
    </recommendedName>
</protein>
<dbReference type="PROSITE" id="PS00154">
    <property type="entry name" value="ATPASE_E1_E2"/>
    <property type="match status" value="1"/>
</dbReference>
<feature type="binding site" evidence="16">
    <location>
        <position position="702"/>
    </location>
    <ligand>
        <name>ATP</name>
        <dbReference type="ChEBI" id="CHEBI:30616"/>
    </ligand>
</feature>
<dbReference type="GO" id="GO:0005802">
    <property type="term" value="C:trans-Golgi network"/>
    <property type="evidence" value="ECO:0007669"/>
    <property type="project" value="TreeGrafter"/>
</dbReference>
<feature type="transmembrane region" description="Helical" evidence="18">
    <location>
        <begin position="1034"/>
        <end position="1054"/>
    </location>
</feature>
<dbReference type="EMBL" id="JAVRJZ010000004">
    <property type="protein sequence ID" value="KAK2723783.1"/>
    <property type="molecule type" value="Genomic_DNA"/>
</dbReference>
<feature type="binding site" evidence="17">
    <location>
        <position position="415"/>
    </location>
    <ligand>
        <name>Mg(2+)</name>
        <dbReference type="ChEBI" id="CHEBI:18420"/>
    </ligand>
</feature>
<evidence type="ECO:0000256" key="1">
    <source>
        <dbReference type="ARBA" id="ARBA00001946"/>
    </source>
</evidence>
<feature type="binding site" evidence="16">
    <location>
        <position position="592"/>
    </location>
    <ligand>
        <name>ATP</name>
        <dbReference type="ChEBI" id="CHEBI:30616"/>
    </ligand>
</feature>
<feature type="domain" description="P-type ATPase N-terminal" evidence="19">
    <location>
        <begin position="72"/>
        <end position="129"/>
    </location>
</feature>
<evidence type="ECO:0000256" key="3">
    <source>
        <dbReference type="ARBA" id="ARBA00008109"/>
    </source>
</evidence>
<dbReference type="GO" id="GO:0006897">
    <property type="term" value="P:endocytosis"/>
    <property type="evidence" value="ECO:0007669"/>
    <property type="project" value="TreeGrafter"/>
</dbReference>
<evidence type="ECO:0000256" key="14">
    <source>
        <dbReference type="ARBA" id="ARBA00034036"/>
    </source>
</evidence>
<feature type="transmembrane region" description="Helical" evidence="18">
    <location>
        <begin position="328"/>
        <end position="346"/>
    </location>
</feature>
<feature type="transmembrane region" description="Helical" evidence="18">
    <location>
        <begin position="128"/>
        <end position="145"/>
    </location>
</feature>
<evidence type="ECO:0000256" key="18">
    <source>
        <dbReference type="RuleBase" id="RU362033"/>
    </source>
</evidence>
<dbReference type="GO" id="GO:0016887">
    <property type="term" value="F:ATP hydrolysis activity"/>
    <property type="evidence" value="ECO:0007669"/>
    <property type="project" value="InterPro"/>
</dbReference>
<dbReference type="Pfam" id="PF16209">
    <property type="entry name" value="PhoLip_ATPase_N"/>
    <property type="match status" value="1"/>
</dbReference>
<gene>
    <name evidence="21" type="ORF">QYM36_002205</name>
</gene>
<feature type="binding site" evidence="16">
    <location>
        <position position="701"/>
    </location>
    <ligand>
        <name>ATP</name>
        <dbReference type="ChEBI" id="CHEBI:30616"/>
    </ligand>
</feature>
<feature type="binding site" evidence="17">
    <location>
        <position position="413"/>
    </location>
    <ligand>
        <name>Mg(2+)</name>
        <dbReference type="ChEBI" id="CHEBI:18420"/>
    </ligand>
</feature>
<evidence type="ECO:0000256" key="11">
    <source>
        <dbReference type="ARBA" id="ARBA00022989"/>
    </source>
</evidence>
<dbReference type="EC" id="7.6.2.1" evidence="18"/>
<feature type="domain" description="P-type ATPase C-terminal" evidence="20">
    <location>
        <begin position="835"/>
        <end position="1063"/>
    </location>
</feature>
<evidence type="ECO:0000256" key="5">
    <source>
        <dbReference type="ARBA" id="ARBA00022692"/>
    </source>
</evidence>
<dbReference type="NCBIfam" id="TIGR01652">
    <property type="entry name" value="ATPase-Plipid"/>
    <property type="match status" value="1"/>
</dbReference>
<evidence type="ECO:0000256" key="9">
    <source>
        <dbReference type="ARBA" id="ARBA00022842"/>
    </source>
</evidence>
<dbReference type="FunFam" id="3.40.50.1000:FF:000009">
    <property type="entry name" value="Phospholipid-transporting ATPase"/>
    <property type="match status" value="1"/>
</dbReference>
<dbReference type="GO" id="GO:0005524">
    <property type="term" value="F:ATP binding"/>
    <property type="evidence" value="ECO:0007669"/>
    <property type="project" value="UniProtKB-UniRule"/>
</dbReference>
<dbReference type="GO" id="GO:0045332">
    <property type="term" value="P:phospholipid translocation"/>
    <property type="evidence" value="ECO:0007669"/>
    <property type="project" value="TreeGrafter"/>
</dbReference>
<feature type="binding site" evidence="16">
    <location>
        <position position="413"/>
    </location>
    <ligand>
        <name>ATP</name>
        <dbReference type="ChEBI" id="CHEBI:30616"/>
    </ligand>
</feature>
<feature type="binding site" evidence="16">
    <location>
        <position position="568"/>
    </location>
    <ligand>
        <name>ATP</name>
        <dbReference type="ChEBI" id="CHEBI:30616"/>
    </ligand>
</feature>
<feature type="transmembrane region" description="Helical" evidence="18">
    <location>
        <begin position="898"/>
        <end position="918"/>
    </location>
</feature>
<dbReference type="PANTHER" id="PTHR24092:SF5">
    <property type="entry name" value="PHOSPHOLIPID-TRANSPORTING ATPASE"/>
    <property type="match status" value="1"/>
</dbReference>
<dbReference type="GO" id="GO:0005768">
    <property type="term" value="C:endosome"/>
    <property type="evidence" value="ECO:0007669"/>
    <property type="project" value="TreeGrafter"/>
</dbReference>
<feature type="transmembrane region" description="Helical" evidence="18">
    <location>
        <begin position="977"/>
        <end position="997"/>
    </location>
</feature>
<dbReference type="Pfam" id="PF13246">
    <property type="entry name" value="Cation_ATPase"/>
    <property type="match status" value="1"/>
</dbReference>
<dbReference type="InterPro" id="IPR032631">
    <property type="entry name" value="P-type_ATPase_N"/>
</dbReference>
<comment type="catalytic activity">
    <reaction evidence="14 18">
        <text>ATP + H2O + phospholipidSide 1 = ADP + phosphate + phospholipidSide 2.</text>
        <dbReference type="EC" id="7.6.2.1"/>
    </reaction>
</comment>
<keyword evidence="6 17" id="KW-0479">Metal-binding</keyword>
<feature type="binding site" evidence="16">
    <location>
        <position position="621"/>
    </location>
    <ligand>
        <name>ATP</name>
        <dbReference type="ChEBI" id="CHEBI:30616"/>
    </ligand>
</feature>
<dbReference type="Gene3D" id="3.40.1110.10">
    <property type="entry name" value="Calcium-transporting ATPase, cytoplasmic domain N"/>
    <property type="match status" value="1"/>
</dbReference>
<comment type="subcellular location">
    <subcellularLocation>
        <location evidence="2">Endomembrane system</location>
        <topology evidence="2">Multi-pass membrane protein</topology>
    </subcellularLocation>
    <subcellularLocation>
        <location evidence="18">Membrane</location>
        <topology evidence="18">Multi-pass membrane protein</topology>
    </subcellularLocation>
</comment>
<dbReference type="GO" id="GO:0000287">
    <property type="term" value="F:magnesium ion binding"/>
    <property type="evidence" value="ECO:0007669"/>
    <property type="project" value="UniProtKB-UniRule"/>
</dbReference>
<dbReference type="CDD" id="cd07541">
    <property type="entry name" value="P-type_ATPase_APLT_Neo1-like"/>
    <property type="match status" value="1"/>
</dbReference>
<feature type="binding site" evidence="16">
    <location>
        <position position="526"/>
    </location>
    <ligand>
        <name>ATP</name>
        <dbReference type="ChEBI" id="CHEBI:30616"/>
    </ligand>
</feature>
<keyword evidence="9 17" id="KW-0460">Magnesium</keyword>
<feature type="transmembrane region" description="Helical" evidence="18">
    <location>
        <begin position="88"/>
        <end position="108"/>
    </location>
</feature>
<reference evidence="21" key="1">
    <citation type="submission" date="2023-07" db="EMBL/GenBank/DDBJ databases">
        <title>Chromosome-level genome assembly of Artemia franciscana.</title>
        <authorList>
            <person name="Jo E."/>
        </authorList>
    </citation>
    <scope>NUCLEOTIDE SEQUENCE</scope>
    <source>
        <tissue evidence="21">Whole body</tissue>
    </source>
</reference>
<evidence type="ECO:0000259" key="20">
    <source>
        <dbReference type="Pfam" id="PF16212"/>
    </source>
</evidence>
<keyword evidence="4" id="KW-0813">Transport</keyword>
<keyword evidence="12" id="KW-0445">Lipid transport</keyword>
<evidence type="ECO:0000256" key="7">
    <source>
        <dbReference type="ARBA" id="ARBA00022741"/>
    </source>
</evidence>
<evidence type="ECO:0000256" key="17">
    <source>
        <dbReference type="PIRSR" id="PIRSR606539-3"/>
    </source>
</evidence>
<dbReference type="SFLD" id="SFLDS00003">
    <property type="entry name" value="Haloacid_Dehalogenase"/>
    <property type="match status" value="1"/>
</dbReference>
<comment type="cofactor">
    <cofactor evidence="1 17">
        <name>Mg(2+)</name>
        <dbReference type="ChEBI" id="CHEBI:18420"/>
    </cofactor>
</comment>
<name>A0AA88I9B9_ARTSF</name>
<feature type="binding site" evidence="16">
    <location>
        <position position="783"/>
    </location>
    <ligand>
        <name>ATP</name>
        <dbReference type="ChEBI" id="CHEBI:30616"/>
    </ligand>
</feature>
<dbReference type="Pfam" id="PF16212">
    <property type="entry name" value="PhoLip_ATPase_C"/>
    <property type="match status" value="1"/>
</dbReference>
<evidence type="ECO:0000256" key="6">
    <source>
        <dbReference type="ARBA" id="ARBA00022723"/>
    </source>
</evidence>
<evidence type="ECO:0000259" key="19">
    <source>
        <dbReference type="Pfam" id="PF16209"/>
    </source>
</evidence>
<feature type="binding site" evidence="16">
    <location>
        <position position="414"/>
    </location>
    <ligand>
        <name>ATP</name>
        <dbReference type="ChEBI" id="CHEBI:30616"/>
    </ligand>
</feature>
<organism evidence="21 22">
    <name type="scientific">Artemia franciscana</name>
    <name type="common">Brine shrimp</name>
    <name type="synonym">Artemia sanfranciscana</name>
    <dbReference type="NCBI Taxonomy" id="6661"/>
    <lineage>
        <taxon>Eukaryota</taxon>
        <taxon>Metazoa</taxon>
        <taxon>Ecdysozoa</taxon>
        <taxon>Arthropoda</taxon>
        <taxon>Crustacea</taxon>
        <taxon>Branchiopoda</taxon>
        <taxon>Anostraca</taxon>
        <taxon>Artemiidae</taxon>
        <taxon>Artemia</taxon>
    </lineage>
</organism>
<evidence type="ECO:0000256" key="12">
    <source>
        <dbReference type="ARBA" id="ARBA00023055"/>
    </source>
</evidence>